<feature type="domain" description="Amine oxidase" evidence="1">
    <location>
        <begin position="95"/>
        <end position="566"/>
    </location>
</feature>
<protein>
    <recommendedName>
        <fullName evidence="1">Amine oxidase domain-containing protein</fullName>
    </recommendedName>
</protein>
<evidence type="ECO:0000313" key="3">
    <source>
        <dbReference type="Proteomes" id="UP000034112"/>
    </source>
</evidence>
<dbReference type="EMBL" id="JOKZ01000026">
    <property type="protein sequence ID" value="KKP06428.1"/>
    <property type="molecule type" value="Genomic_DNA"/>
</dbReference>
<name>A0A0F9Y2P7_TRIHA</name>
<dbReference type="InterPro" id="IPR036188">
    <property type="entry name" value="FAD/NAD-bd_sf"/>
</dbReference>
<dbReference type="PANTHER" id="PTHR10742:SF342">
    <property type="entry name" value="AMINE OXIDASE"/>
    <property type="match status" value="1"/>
</dbReference>
<proteinExistence type="predicted"/>
<dbReference type="InterPro" id="IPR002937">
    <property type="entry name" value="Amino_oxidase"/>
</dbReference>
<dbReference type="Pfam" id="PF01593">
    <property type="entry name" value="Amino_oxidase"/>
    <property type="match status" value="1"/>
</dbReference>
<comment type="caution">
    <text evidence="2">The sequence shown here is derived from an EMBL/GenBank/DDBJ whole genome shotgun (WGS) entry which is preliminary data.</text>
</comment>
<dbReference type="Proteomes" id="UP000034112">
    <property type="component" value="Unassembled WGS sequence"/>
</dbReference>
<dbReference type="Gene3D" id="3.50.50.60">
    <property type="entry name" value="FAD/NAD(P)-binding domain"/>
    <property type="match status" value="1"/>
</dbReference>
<gene>
    <name evidence="2" type="ORF">THAR02_01479</name>
</gene>
<dbReference type="Gene3D" id="3.90.660.10">
    <property type="match status" value="1"/>
</dbReference>
<evidence type="ECO:0000313" key="2">
    <source>
        <dbReference type="EMBL" id="KKP06428.1"/>
    </source>
</evidence>
<dbReference type="SUPFAM" id="SSF51905">
    <property type="entry name" value="FAD/NAD(P)-binding domain"/>
    <property type="match status" value="1"/>
</dbReference>
<dbReference type="SUPFAM" id="SSF54373">
    <property type="entry name" value="FAD-linked reductases, C-terminal domain"/>
    <property type="match status" value="1"/>
</dbReference>
<evidence type="ECO:0000259" key="1">
    <source>
        <dbReference type="Pfam" id="PF01593"/>
    </source>
</evidence>
<sequence>MDNVDFAESVRTRWARRLVREKVAKELNILTERLGEVPGIPPPNEGRFLGGGYSHDNLPSDPLYSSIKPALLKEAPQAEEELPPRKVCIVGAGVSGLYIAMILDDLKIPNLTYDIFESSSRTGGRLYTHHFTDAKHDYYDIGAMRYPDIPSMKRTFNLFKRTGMPLIKYYLDGENTPQLYNNHFFAKGVSDPYMVSVANGGTVPDDVVDSVGEKLQQAFGYYKEKLAEDFDKGFDELMLVDDMTTREYLKRGGPKGEAPKYDFFAIQWMETQNTGTNLFDQAFSESVIDSFDFDNPTKPEWYCIEGGTSLLVDAMKETLVHKVQNNKRVDAISIDLDAPDDGNMSVRIGGKDYSGYSTVFNTTALGCLDRMDLRGLNLHPTQADAIRCLHYDNSTKVALKFSYPWWIKDCGITCGGAASTDLPLRTCVYPSYNLDDGDGEAVLLASYTWSQDATRIGSLVKEAPPQPPKEDELIELILQNLARLHAEHITYEKIKEAYTGVYHAYCWANDPNVGGAFALFGPGQFSNLYPYLMRPAAGGKFHIVGEASSVHHAWIIGSLESAYTAVYQFLYKYKMWDYLRLLLERWRYGLQELETGKHGTAHLQFILGSLPKEYQVKI</sequence>
<dbReference type="OrthoDB" id="7777654at2759"/>
<dbReference type="GO" id="GO:0001716">
    <property type="term" value="F:L-amino-acid oxidase activity"/>
    <property type="evidence" value="ECO:0007669"/>
    <property type="project" value="TreeGrafter"/>
</dbReference>
<dbReference type="GO" id="GO:0009063">
    <property type="term" value="P:amino acid catabolic process"/>
    <property type="evidence" value="ECO:0007669"/>
    <property type="project" value="TreeGrafter"/>
</dbReference>
<dbReference type="PANTHER" id="PTHR10742">
    <property type="entry name" value="FLAVIN MONOAMINE OXIDASE"/>
    <property type="match status" value="1"/>
</dbReference>
<reference evidence="3" key="1">
    <citation type="journal article" date="2015" name="Genome Announc.">
        <title>Draft whole-genome sequence of the biocontrol agent Trichoderma harzianum T6776.</title>
        <authorList>
            <person name="Baroncelli R."/>
            <person name="Piaggeschi G."/>
            <person name="Fiorini L."/>
            <person name="Bertolini E."/>
            <person name="Zapparata A."/>
            <person name="Pe M.E."/>
            <person name="Sarrocco S."/>
            <person name="Vannacci G."/>
        </authorList>
    </citation>
    <scope>NUCLEOTIDE SEQUENCE [LARGE SCALE GENOMIC DNA]</scope>
    <source>
        <strain evidence="3">T6776</strain>
    </source>
</reference>
<organism evidence="2 3">
    <name type="scientific">Trichoderma harzianum</name>
    <name type="common">Hypocrea lixii</name>
    <dbReference type="NCBI Taxonomy" id="5544"/>
    <lineage>
        <taxon>Eukaryota</taxon>
        <taxon>Fungi</taxon>
        <taxon>Dikarya</taxon>
        <taxon>Ascomycota</taxon>
        <taxon>Pezizomycotina</taxon>
        <taxon>Sordariomycetes</taxon>
        <taxon>Hypocreomycetidae</taxon>
        <taxon>Hypocreales</taxon>
        <taxon>Hypocreaceae</taxon>
        <taxon>Trichoderma</taxon>
    </lineage>
</organism>
<dbReference type="OMA" id="AMRIPEI"/>
<dbReference type="InterPro" id="IPR050281">
    <property type="entry name" value="Flavin_monoamine_oxidase"/>
</dbReference>
<dbReference type="AlphaFoldDB" id="A0A0F9Y2P7"/>
<dbReference type="Gene3D" id="1.10.10.1620">
    <property type="match status" value="1"/>
</dbReference>
<accession>A0A0F9Y2P7</accession>